<dbReference type="InterPro" id="IPR036388">
    <property type="entry name" value="WH-like_DNA-bd_sf"/>
</dbReference>
<evidence type="ECO:0000313" key="7">
    <source>
        <dbReference type="Proteomes" id="UP000266482"/>
    </source>
</evidence>
<dbReference type="InterPro" id="IPR005119">
    <property type="entry name" value="LysR_subst-bd"/>
</dbReference>
<dbReference type="InterPro" id="IPR036390">
    <property type="entry name" value="WH_DNA-bd_sf"/>
</dbReference>
<dbReference type="EMBL" id="QXQA01000021">
    <property type="protein sequence ID" value="RIX48669.1"/>
    <property type="molecule type" value="Genomic_DNA"/>
</dbReference>
<dbReference type="InterPro" id="IPR050950">
    <property type="entry name" value="HTH-type_LysR_regulators"/>
</dbReference>
<evidence type="ECO:0000256" key="3">
    <source>
        <dbReference type="ARBA" id="ARBA00023125"/>
    </source>
</evidence>
<dbReference type="GO" id="GO:0003677">
    <property type="term" value="F:DNA binding"/>
    <property type="evidence" value="ECO:0007669"/>
    <property type="project" value="UniProtKB-KW"/>
</dbReference>
<dbReference type="CDD" id="cd05466">
    <property type="entry name" value="PBP2_LTTR_substrate"/>
    <property type="match status" value="1"/>
</dbReference>
<dbReference type="GO" id="GO:0003700">
    <property type="term" value="F:DNA-binding transcription factor activity"/>
    <property type="evidence" value="ECO:0007669"/>
    <property type="project" value="InterPro"/>
</dbReference>
<comment type="caution">
    <text evidence="6">The sequence shown here is derived from an EMBL/GenBank/DDBJ whole genome shotgun (WGS) entry which is preliminary data.</text>
</comment>
<dbReference type="InterPro" id="IPR000847">
    <property type="entry name" value="LysR_HTH_N"/>
</dbReference>
<dbReference type="PROSITE" id="PS50931">
    <property type="entry name" value="HTH_LYSR"/>
    <property type="match status" value="1"/>
</dbReference>
<dbReference type="SUPFAM" id="SSF46785">
    <property type="entry name" value="Winged helix' DNA-binding domain"/>
    <property type="match status" value="1"/>
</dbReference>
<evidence type="ECO:0000259" key="5">
    <source>
        <dbReference type="PROSITE" id="PS50931"/>
    </source>
</evidence>
<protein>
    <submittedName>
        <fullName evidence="6">LysR family transcriptional regulator</fullName>
    </submittedName>
</protein>
<comment type="similarity">
    <text evidence="1">Belongs to the LysR transcriptional regulatory family.</text>
</comment>
<dbReference type="RefSeq" id="WP_119602762.1">
    <property type="nucleotide sequence ID" value="NZ_QXQA01000021.1"/>
</dbReference>
<gene>
    <name evidence="6" type="ORF">D3P08_24135</name>
</gene>
<evidence type="ECO:0000256" key="4">
    <source>
        <dbReference type="ARBA" id="ARBA00023163"/>
    </source>
</evidence>
<dbReference type="Gene3D" id="3.40.190.290">
    <property type="match status" value="1"/>
</dbReference>
<feature type="domain" description="HTH lysR-type" evidence="5">
    <location>
        <begin position="1"/>
        <end position="58"/>
    </location>
</feature>
<name>A0A3A1UMJ4_9BACL</name>
<keyword evidence="2" id="KW-0805">Transcription regulation</keyword>
<dbReference type="Pfam" id="PF00126">
    <property type="entry name" value="HTH_1"/>
    <property type="match status" value="1"/>
</dbReference>
<proteinExistence type="inferred from homology"/>
<keyword evidence="3" id="KW-0238">DNA-binding</keyword>
<dbReference type="Pfam" id="PF03466">
    <property type="entry name" value="LysR_substrate"/>
    <property type="match status" value="1"/>
</dbReference>
<dbReference type="PANTHER" id="PTHR30419:SF24">
    <property type="entry name" value="HTH-TYPE TRANSCRIPTIONAL REGULATOR CZCR"/>
    <property type="match status" value="1"/>
</dbReference>
<dbReference type="PANTHER" id="PTHR30419">
    <property type="entry name" value="HTH-TYPE TRANSCRIPTIONAL REGULATOR YBHD"/>
    <property type="match status" value="1"/>
</dbReference>
<keyword evidence="4" id="KW-0804">Transcription</keyword>
<evidence type="ECO:0000256" key="1">
    <source>
        <dbReference type="ARBA" id="ARBA00009437"/>
    </source>
</evidence>
<dbReference type="OrthoDB" id="63123at2"/>
<dbReference type="Gene3D" id="1.10.10.10">
    <property type="entry name" value="Winged helix-like DNA-binding domain superfamily/Winged helix DNA-binding domain"/>
    <property type="match status" value="1"/>
</dbReference>
<dbReference type="Proteomes" id="UP000266482">
    <property type="component" value="Unassembled WGS sequence"/>
</dbReference>
<evidence type="ECO:0000256" key="2">
    <source>
        <dbReference type="ARBA" id="ARBA00023015"/>
    </source>
</evidence>
<keyword evidence="7" id="KW-1185">Reference proteome</keyword>
<dbReference type="AlphaFoldDB" id="A0A3A1UMJ4"/>
<dbReference type="GO" id="GO:0005829">
    <property type="term" value="C:cytosol"/>
    <property type="evidence" value="ECO:0007669"/>
    <property type="project" value="TreeGrafter"/>
</dbReference>
<reference evidence="6 7" key="1">
    <citation type="submission" date="2018-09" db="EMBL/GenBank/DDBJ databases">
        <title>Paenibacillus aracenensis nov. sp. isolated from a cave in southern Spain.</title>
        <authorList>
            <person name="Jurado V."/>
            <person name="Gutierrez-Patricio S."/>
            <person name="Gonzalez-Pimentel J.L."/>
            <person name="Miller A.Z."/>
            <person name="Laiz L."/>
            <person name="Saiz-Jimenez C."/>
        </authorList>
    </citation>
    <scope>NUCLEOTIDE SEQUENCE [LARGE SCALE GENOMIC DNA]</scope>
    <source>
        <strain evidence="6 7">DSM 22867</strain>
    </source>
</reference>
<evidence type="ECO:0000313" key="6">
    <source>
        <dbReference type="EMBL" id="RIX48669.1"/>
    </source>
</evidence>
<sequence length="298" mass="32557">MSLFKYQILCTAVELESLTKAGEQLNITQSAVSHAISSLEREFGVTLLARNRTAVRLTADGERMIRLMREMLQLNEQLHQEVAAIKGIERGTVRLGTFTSVSIQWLPGILKQFHSQYPLIEITLQDGSYQEIEDSLANGGIDIGFVNLPAAEGLETIALHKDRMVCVLEAGHPLGRLSELEVGQLQDEPFIMPAAGCDNDVRRICAESRFAPNIKYQLEDDQAILAMVRNGLGVSILPEMIVAGQSDGICVLPLAGGHYRAVGLAARSFGKCSPAAKKLIDYVADWVHQTYQGGSSHA</sequence>
<organism evidence="6 7">
    <name type="scientific">Paenibacillus nanensis</name>
    <dbReference type="NCBI Taxonomy" id="393251"/>
    <lineage>
        <taxon>Bacteria</taxon>
        <taxon>Bacillati</taxon>
        <taxon>Bacillota</taxon>
        <taxon>Bacilli</taxon>
        <taxon>Bacillales</taxon>
        <taxon>Paenibacillaceae</taxon>
        <taxon>Paenibacillus</taxon>
    </lineage>
</organism>
<dbReference type="SUPFAM" id="SSF53850">
    <property type="entry name" value="Periplasmic binding protein-like II"/>
    <property type="match status" value="1"/>
</dbReference>
<dbReference type="PRINTS" id="PR00039">
    <property type="entry name" value="HTHLYSR"/>
</dbReference>
<accession>A0A3A1UMJ4</accession>